<evidence type="ECO:0000313" key="3">
    <source>
        <dbReference type="Proteomes" id="UP000232587"/>
    </source>
</evidence>
<protein>
    <submittedName>
        <fullName evidence="2">Uncharacterized protein</fullName>
    </submittedName>
</protein>
<evidence type="ECO:0000256" key="1">
    <source>
        <dbReference type="SAM" id="SignalP"/>
    </source>
</evidence>
<evidence type="ECO:0000313" key="2">
    <source>
        <dbReference type="EMBL" id="PKB19495.1"/>
    </source>
</evidence>
<feature type="signal peptide" evidence="1">
    <location>
        <begin position="1"/>
        <end position="21"/>
    </location>
</feature>
<proteinExistence type="predicted"/>
<keyword evidence="1" id="KW-0732">Signal</keyword>
<dbReference type="OrthoDB" id="7432206at2"/>
<sequence>MKTLFIAAAALAALSASAAQAETLNNTSVVDLVKIGLGDEAVVAKIKGSDAEYDTSTGALINLKSQGVSSAVIAAMIEAVNRKVATASEVLSVDSPDPAVPHANGVYLLNDWQAQPRMMAIDATTSNQTKTGGFLGYALTGGLASMSFKSVVPGPAAKTVANGGRPTFYFFFDQGNKGGSSAVFNAGAVTSPQEFSLVRFDVKDDRREAKVGKFNIGGAKAGVMDKDRIPFTARQIRSGVYEVRPDAALTDGQYGFLVQVSTGGGAGMAGMGATSAKIFDFAITGQPALKKKS</sequence>
<name>A0A2N0HKW0_9SPHN</name>
<comment type="caution">
    <text evidence="2">The sequence shown here is derived from an EMBL/GenBank/DDBJ whole genome shotgun (WGS) entry which is preliminary data.</text>
</comment>
<dbReference type="EMBL" id="PHUF01000003">
    <property type="protein sequence ID" value="PKB19495.1"/>
    <property type="molecule type" value="Genomic_DNA"/>
</dbReference>
<reference evidence="2 3" key="1">
    <citation type="submission" date="2017-11" db="EMBL/GenBank/DDBJ databases">
        <title>Genomic Encyclopedia of Type Strains, Phase III (KMG-III): the genomes of soil and plant-associated and newly described type strains.</title>
        <authorList>
            <person name="Whitman W."/>
        </authorList>
    </citation>
    <scope>NUCLEOTIDE SEQUENCE [LARGE SCALE GENOMIC DNA]</scope>
    <source>
        <strain evidence="2 3">CGMCC 1.12274</strain>
    </source>
</reference>
<keyword evidence="3" id="KW-1185">Reference proteome</keyword>
<organism evidence="2 3">
    <name type="scientific">Novosphingobium kunmingense</name>
    <dbReference type="NCBI Taxonomy" id="1211806"/>
    <lineage>
        <taxon>Bacteria</taxon>
        <taxon>Pseudomonadati</taxon>
        <taxon>Pseudomonadota</taxon>
        <taxon>Alphaproteobacteria</taxon>
        <taxon>Sphingomonadales</taxon>
        <taxon>Sphingomonadaceae</taxon>
        <taxon>Novosphingobium</taxon>
    </lineage>
</organism>
<feature type="chain" id="PRO_5014748084" evidence="1">
    <location>
        <begin position="22"/>
        <end position="293"/>
    </location>
</feature>
<dbReference type="RefSeq" id="WP_100866954.1">
    <property type="nucleotide sequence ID" value="NZ_PHUF01000003.1"/>
</dbReference>
<dbReference type="AlphaFoldDB" id="A0A2N0HKW0"/>
<accession>A0A2N0HKW0</accession>
<dbReference type="Proteomes" id="UP000232587">
    <property type="component" value="Unassembled WGS sequence"/>
</dbReference>
<gene>
    <name evidence="2" type="ORF">B0I00_1731</name>
</gene>